<evidence type="ECO:0000313" key="3">
    <source>
        <dbReference type="Proteomes" id="UP000198583"/>
    </source>
</evidence>
<dbReference type="RefSeq" id="WP_281251421.1">
    <property type="nucleotide sequence ID" value="NZ_FOYL01000030.1"/>
</dbReference>
<feature type="region of interest" description="Disordered" evidence="1">
    <location>
        <begin position="22"/>
        <end position="41"/>
    </location>
</feature>
<organism evidence="2 3">
    <name type="scientific">Lentzea waywayandensis</name>
    <dbReference type="NCBI Taxonomy" id="84724"/>
    <lineage>
        <taxon>Bacteria</taxon>
        <taxon>Bacillati</taxon>
        <taxon>Actinomycetota</taxon>
        <taxon>Actinomycetes</taxon>
        <taxon>Pseudonocardiales</taxon>
        <taxon>Pseudonocardiaceae</taxon>
        <taxon>Lentzea</taxon>
    </lineage>
</organism>
<reference evidence="3" key="1">
    <citation type="submission" date="2016-10" db="EMBL/GenBank/DDBJ databases">
        <authorList>
            <person name="Varghese N."/>
            <person name="Submissions S."/>
        </authorList>
    </citation>
    <scope>NUCLEOTIDE SEQUENCE [LARGE SCALE GENOMIC DNA]</scope>
    <source>
        <strain evidence="3">DSM 44232</strain>
    </source>
</reference>
<sequence>MNTELLTEVDALLDGADLAPADTPDMLPVFEGGGGGNGGGC</sequence>
<proteinExistence type="predicted"/>
<protein>
    <submittedName>
        <fullName evidence="2">Uncharacterized protein</fullName>
    </submittedName>
</protein>
<evidence type="ECO:0000256" key="1">
    <source>
        <dbReference type="SAM" id="MobiDB-lite"/>
    </source>
</evidence>
<gene>
    <name evidence="2" type="ORF">SAMN04488564_13016</name>
</gene>
<dbReference type="EMBL" id="FOYL01000030">
    <property type="protein sequence ID" value="SFR30167.1"/>
    <property type="molecule type" value="Genomic_DNA"/>
</dbReference>
<accession>A0A1I6FK39</accession>
<name>A0A1I6FK39_9PSEU</name>
<feature type="compositionally biased region" description="Gly residues" evidence="1">
    <location>
        <begin position="31"/>
        <end position="41"/>
    </location>
</feature>
<dbReference type="AlphaFoldDB" id="A0A1I6FK39"/>
<dbReference type="STRING" id="84724.SAMN04488564_13016"/>
<dbReference type="Proteomes" id="UP000198583">
    <property type="component" value="Unassembled WGS sequence"/>
</dbReference>
<evidence type="ECO:0000313" key="2">
    <source>
        <dbReference type="EMBL" id="SFR30167.1"/>
    </source>
</evidence>
<keyword evidence="3" id="KW-1185">Reference proteome</keyword>